<feature type="chain" id="PRO_5045806078" description="Secreted protein" evidence="1">
    <location>
        <begin position="26"/>
        <end position="163"/>
    </location>
</feature>
<evidence type="ECO:0000256" key="1">
    <source>
        <dbReference type="SAM" id="SignalP"/>
    </source>
</evidence>
<gene>
    <name evidence="2" type="ORF">RB636_31030</name>
</gene>
<keyword evidence="1" id="KW-0732">Signal</keyword>
<comment type="caution">
    <text evidence="2">The sequence shown here is derived from an EMBL/GenBank/DDBJ whole genome shotgun (WGS) entry which is preliminary data.</text>
</comment>
<protein>
    <recommendedName>
        <fullName evidence="4">Secreted protein</fullName>
    </recommendedName>
</protein>
<proteinExistence type="predicted"/>
<evidence type="ECO:0000313" key="2">
    <source>
        <dbReference type="EMBL" id="MEF3117615.1"/>
    </source>
</evidence>
<organism evidence="2 3">
    <name type="scientific">Streptomyces chrestomyceticus</name>
    <dbReference type="NCBI Taxonomy" id="68185"/>
    <lineage>
        <taxon>Bacteria</taxon>
        <taxon>Bacillati</taxon>
        <taxon>Actinomycetota</taxon>
        <taxon>Actinomycetes</taxon>
        <taxon>Kitasatosporales</taxon>
        <taxon>Streptomycetaceae</taxon>
        <taxon>Streptomyces</taxon>
    </lineage>
</organism>
<name>A0ABU7X1J0_9ACTN</name>
<keyword evidence="3" id="KW-1185">Reference proteome</keyword>
<feature type="signal peptide" evidence="1">
    <location>
        <begin position="1"/>
        <end position="25"/>
    </location>
</feature>
<reference evidence="2 3" key="1">
    <citation type="submission" date="2023-08" db="EMBL/GenBank/DDBJ databases">
        <authorList>
            <person name="Sharma P."/>
            <person name="Verma V."/>
            <person name="Mohan M.K."/>
            <person name="Dubey A.K."/>
        </authorList>
    </citation>
    <scope>NUCLEOTIDE SEQUENCE [LARGE SCALE GENOMIC DNA]</scope>
    <source>
        <strain evidence="2 3">ADP4</strain>
    </source>
</reference>
<evidence type="ECO:0008006" key="4">
    <source>
        <dbReference type="Google" id="ProtNLM"/>
    </source>
</evidence>
<dbReference type="Proteomes" id="UP001348265">
    <property type="component" value="Unassembled WGS sequence"/>
</dbReference>
<sequence>MSFRITFRAAAVVLTTAALSGHAFASGAQAATPSLSAPVPAQTRAATVAADNPFEEIDLRGLHAEQRTMWPAGNPVHYWALVLNTDLAEQKYSGGAFFLYAPATGEFGWFLDTDIPQRTVDTPAQVVIADPDFLKTHPRVEIRYGTPDRPAQARTVATATTWR</sequence>
<dbReference type="EMBL" id="JAVFKM010000020">
    <property type="protein sequence ID" value="MEF3117615.1"/>
    <property type="molecule type" value="Genomic_DNA"/>
</dbReference>
<evidence type="ECO:0000313" key="3">
    <source>
        <dbReference type="Proteomes" id="UP001348265"/>
    </source>
</evidence>
<dbReference type="RefSeq" id="WP_331788988.1">
    <property type="nucleotide sequence ID" value="NZ_JAVFKM010000020.1"/>
</dbReference>
<accession>A0ABU7X1J0</accession>